<reference evidence="1 2" key="1">
    <citation type="submission" date="2022-04" db="EMBL/GenBank/DDBJ databases">
        <title>Genome sequence of soybean root-associated Caulobacter segnis RL271.</title>
        <authorList>
            <person name="Longley R."/>
            <person name="Bonito G."/>
            <person name="Trigodet F."/>
            <person name="Crosson S."/>
            <person name="Fiebig A."/>
        </authorList>
    </citation>
    <scope>NUCLEOTIDE SEQUENCE [LARGE SCALE GENOMIC DNA]</scope>
    <source>
        <strain evidence="1 2">RL271</strain>
    </source>
</reference>
<dbReference type="SUPFAM" id="SSF55961">
    <property type="entry name" value="Bet v1-like"/>
    <property type="match status" value="1"/>
</dbReference>
<evidence type="ECO:0000313" key="1">
    <source>
        <dbReference type="EMBL" id="USQ95738.1"/>
    </source>
</evidence>
<dbReference type="InterPro" id="IPR023393">
    <property type="entry name" value="START-like_dom_sf"/>
</dbReference>
<evidence type="ECO:0000313" key="2">
    <source>
        <dbReference type="Proteomes" id="UP001057520"/>
    </source>
</evidence>
<sequence length="139" mass="15278">MFESRHISIRIHKPAAEVYAFTREPRSFTKWAAGLASGLTRDSDPTGEQWIAHGPGGDVKVRFSPDNDYGVLDHWVTLPDGTELYMPLRVVANGEGAEVGLTLYRPPNLYDDAAFDRDAAAVARDLARLKALVEAQGKP</sequence>
<proteinExistence type="predicted"/>
<keyword evidence="2" id="KW-1185">Reference proteome</keyword>
<dbReference type="Proteomes" id="UP001057520">
    <property type="component" value="Chromosome"/>
</dbReference>
<protein>
    <submittedName>
        <fullName evidence="1">SRPBCC family protein</fullName>
    </submittedName>
</protein>
<dbReference type="EMBL" id="CP096040">
    <property type="protein sequence ID" value="USQ95738.1"/>
    <property type="molecule type" value="Genomic_DNA"/>
</dbReference>
<accession>A0ABY4ZSF3</accession>
<name>A0ABY4ZSF3_9CAUL</name>
<gene>
    <name evidence="1" type="ORF">MZV50_24905</name>
</gene>
<organism evidence="1 2">
    <name type="scientific">Caulobacter segnis</name>
    <dbReference type="NCBI Taxonomy" id="88688"/>
    <lineage>
        <taxon>Bacteria</taxon>
        <taxon>Pseudomonadati</taxon>
        <taxon>Pseudomonadota</taxon>
        <taxon>Alphaproteobacteria</taxon>
        <taxon>Caulobacterales</taxon>
        <taxon>Caulobacteraceae</taxon>
        <taxon>Caulobacter</taxon>
    </lineage>
</organism>
<dbReference type="Gene3D" id="3.30.530.20">
    <property type="match status" value="1"/>
</dbReference>